<accession>A0A0F9GHR0</accession>
<evidence type="ECO:0000313" key="1">
    <source>
        <dbReference type="EMBL" id="KKL98369.1"/>
    </source>
</evidence>
<organism evidence="1">
    <name type="scientific">marine sediment metagenome</name>
    <dbReference type="NCBI Taxonomy" id="412755"/>
    <lineage>
        <taxon>unclassified sequences</taxon>
        <taxon>metagenomes</taxon>
        <taxon>ecological metagenomes</taxon>
    </lineage>
</organism>
<reference evidence="1" key="1">
    <citation type="journal article" date="2015" name="Nature">
        <title>Complex archaea that bridge the gap between prokaryotes and eukaryotes.</title>
        <authorList>
            <person name="Spang A."/>
            <person name="Saw J.H."/>
            <person name="Jorgensen S.L."/>
            <person name="Zaremba-Niedzwiedzka K."/>
            <person name="Martijn J."/>
            <person name="Lind A.E."/>
            <person name="van Eijk R."/>
            <person name="Schleper C."/>
            <person name="Guy L."/>
            <person name="Ettema T.J."/>
        </authorList>
    </citation>
    <scope>NUCLEOTIDE SEQUENCE</scope>
</reference>
<name>A0A0F9GHR0_9ZZZZ</name>
<comment type="caution">
    <text evidence="1">The sequence shown here is derived from an EMBL/GenBank/DDBJ whole genome shotgun (WGS) entry which is preliminary data.</text>
</comment>
<proteinExistence type="predicted"/>
<dbReference type="AlphaFoldDB" id="A0A0F9GHR0"/>
<dbReference type="EMBL" id="LAZR01017940">
    <property type="protein sequence ID" value="KKL98369.1"/>
    <property type="molecule type" value="Genomic_DNA"/>
</dbReference>
<protein>
    <submittedName>
        <fullName evidence="1">Uncharacterized protein</fullName>
    </submittedName>
</protein>
<sequence>MAVFGESYPKFKKISTVVGLNHSILIPTWRIPNQIKHRSIVNGVISYVSLGGDKMAFDVIVNIWKYAVPKTTMQALLAYNKDEVKFMPHEDSGEYIKETDNTTEADFKITIMRPFYLNNRPPLLKDKLLIRFESVEPTAMPLTVTSFLVDEGSDFLVDEEGDKLIKEL</sequence>
<gene>
    <name evidence="1" type="ORF">LCGC14_1825120</name>
</gene>